<dbReference type="PROSITE" id="PS50222">
    <property type="entry name" value="EF_HAND_2"/>
    <property type="match status" value="1"/>
</dbReference>
<dbReference type="InterPro" id="IPR002048">
    <property type="entry name" value="EF_hand_dom"/>
</dbReference>
<evidence type="ECO:0000259" key="2">
    <source>
        <dbReference type="PROSITE" id="PS50222"/>
    </source>
</evidence>
<keyword evidence="4" id="KW-1185">Reference proteome</keyword>
<evidence type="ECO:0000313" key="4">
    <source>
        <dbReference type="Proteomes" id="UP000075714"/>
    </source>
</evidence>
<dbReference type="EMBL" id="LSYV01000086">
    <property type="protein sequence ID" value="KXZ43625.1"/>
    <property type="molecule type" value="Genomic_DNA"/>
</dbReference>
<keyword evidence="1" id="KW-0812">Transmembrane</keyword>
<feature type="domain" description="EF-hand" evidence="2">
    <location>
        <begin position="32"/>
        <end position="67"/>
    </location>
</feature>
<accession>A0A150G295</accession>
<dbReference type="Proteomes" id="UP000075714">
    <property type="component" value="Unassembled WGS sequence"/>
</dbReference>
<sequence>MSVVPVVGEERPTTASGLIRVTPASQNVGGDKRNKRLLQMLEELDRDGSGTIDVAELLSLLEGVMNSRRERKYMCVAIIGMFVFGLILIGTIIGLTYAMLYSLKDTEVKGGIMYVKNSDGVVQDIIRTGSAEFGVGENGLFMHRLANSSSAAQTASDSGTVLKTASFMGTPQAFNSEVDIQSLMELKYLLINGTGKAQLGLVVLGVARVPLEGSVHGTVLHIVTVAGTITLDATVVTFSTAIANIFAEAGFRISTTRRVLLGSYAVLGFFNTVKDLSASGKPAGMPGPRLPAENFVMKLKIYEPCAIPERPNVDRILPESDTVDLAGVELYKGARYMTHTETTYSYGASIRVMYEFPIYPGWQRIEVLTANSKEIQSWQATAPPEGSTNPIETYFCRNFTIPSSGPAGFNSSSVLNYTYVGVDSVGADVLARHFEMYVTQASSTKPGQTEVLRIDYWDRLDNNTPLRFEFRTADVGVVAIDVVEVRNITSASPEAAPAMFAAPAVDSCPSNPRLPRLSSAFMTRGEIIPVDLTAGADAAAGRRLLEYTDSLAPLWEQLDHVNGTGDWPQWALDMYGGVHPARRSQAAVRRALAECGTKVSIGIPIGVCDIEYTAYQNGAFAIAAGCGGNVGPVAMTGSLELDSCESKIKGCLTISVGLPENNWLVKKLGVELDIDFAQACVGYNYKERFFFIEAALILNVIVAKAELSLEIDFSSCCIWIASVTLEASVGVSFLNIWVTLGSIDIVSDVYLRGSPEKQDEDTNPTAINLVGGWLTVSDGYWGDWKKVSYPCGKFTYNSVTAAMELVALPINSYQVRMEPQQGSGDDTALNGIQ</sequence>
<reference evidence="4" key="1">
    <citation type="journal article" date="2016" name="Nat. Commun.">
        <title>The Gonium pectorale genome demonstrates co-option of cell cycle regulation during the evolution of multicellularity.</title>
        <authorList>
            <person name="Hanschen E.R."/>
            <person name="Marriage T.N."/>
            <person name="Ferris P.J."/>
            <person name="Hamaji T."/>
            <person name="Toyoda A."/>
            <person name="Fujiyama A."/>
            <person name="Neme R."/>
            <person name="Noguchi H."/>
            <person name="Minakuchi Y."/>
            <person name="Suzuki M."/>
            <person name="Kawai-Toyooka H."/>
            <person name="Smith D.R."/>
            <person name="Sparks H."/>
            <person name="Anderson J."/>
            <person name="Bakaric R."/>
            <person name="Luria V."/>
            <person name="Karger A."/>
            <person name="Kirschner M.W."/>
            <person name="Durand P.M."/>
            <person name="Michod R.E."/>
            <person name="Nozaki H."/>
            <person name="Olson B.J."/>
        </authorList>
    </citation>
    <scope>NUCLEOTIDE SEQUENCE [LARGE SCALE GENOMIC DNA]</scope>
    <source>
        <strain evidence="4">NIES-2863</strain>
    </source>
</reference>
<name>A0A150G295_GONPE</name>
<keyword evidence="1" id="KW-1133">Transmembrane helix</keyword>
<dbReference type="STRING" id="33097.A0A150G295"/>
<feature type="transmembrane region" description="Helical" evidence="1">
    <location>
        <begin position="75"/>
        <end position="100"/>
    </location>
</feature>
<protein>
    <recommendedName>
        <fullName evidence="2">EF-hand domain-containing protein</fullName>
    </recommendedName>
</protein>
<dbReference type="GO" id="GO:0005509">
    <property type="term" value="F:calcium ion binding"/>
    <property type="evidence" value="ECO:0007669"/>
    <property type="project" value="InterPro"/>
</dbReference>
<proteinExistence type="predicted"/>
<gene>
    <name evidence="3" type="ORF">GPECTOR_85g355</name>
</gene>
<evidence type="ECO:0000256" key="1">
    <source>
        <dbReference type="SAM" id="Phobius"/>
    </source>
</evidence>
<dbReference type="InterPro" id="IPR018247">
    <property type="entry name" value="EF_Hand_1_Ca_BS"/>
</dbReference>
<keyword evidence="1" id="KW-0472">Membrane</keyword>
<organism evidence="3 4">
    <name type="scientific">Gonium pectorale</name>
    <name type="common">Green alga</name>
    <dbReference type="NCBI Taxonomy" id="33097"/>
    <lineage>
        <taxon>Eukaryota</taxon>
        <taxon>Viridiplantae</taxon>
        <taxon>Chlorophyta</taxon>
        <taxon>core chlorophytes</taxon>
        <taxon>Chlorophyceae</taxon>
        <taxon>CS clade</taxon>
        <taxon>Chlamydomonadales</taxon>
        <taxon>Volvocaceae</taxon>
        <taxon>Gonium</taxon>
    </lineage>
</organism>
<evidence type="ECO:0000313" key="3">
    <source>
        <dbReference type="EMBL" id="KXZ43625.1"/>
    </source>
</evidence>
<dbReference type="SMART" id="SM00054">
    <property type="entry name" value="EFh"/>
    <property type="match status" value="1"/>
</dbReference>
<dbReference type="AlphaFoldDB" id="A0A150G295"/>
<comment type="caution">
    <text evidence="3">The sequence shown here is derived from an EMBL/GenBank/DDBJ whole genome shotgun (WGS) entry which is preliminary data.</text>
</comment>
<dbReference type="PROSITE" id="PS00018">
    <property type="entry name" value="EF_HAND_1"/>
    <property type="match status" value="1"/>
</dbReference>